<dbReference type="Proteomes" id="UP000581688">
    <property type="component" value="Unassembled WGS sequence"/>
</dbReference>
<dbReference type="InterPro" id="IPR019241">
    <property type="entry name" value="DUF2197"/>
</dbReference>
<organism evidence="1 2">
    <name type="scientific">Salirhabdus euzebyi</name>
    <dbReference type="NCBI Taxonomy" id="394506"/>
    <lineage>
        <taxon>Bacteria</taxon>
        <taxon>Bacillati</taxon>
        <taxon>Bacillota</taxon>
        <taxon>Bacilli</taxon>
        <taxon>Bacillales</taxon>
        <taxon>Bacillaceae</taxon>
        <taxon>Salirhabdus</taxon>
    </lineage>
</organism>
<dbReference type="Pfam" id="PF09963">
    <property type="entry name" value="DUF2197"/>
    <property type="match status" value="1"/>
</dbReference>
<sequence length="66" mass="7928">MRVKCILCDNVDNIKGTGLLAKQLRKRRVMTYMCDPCKERIEDRTKERMATGNFKVFRQKKRDDYI</sequence>
<name>A0A841Q8M7_9BACI</name>
<keyword evidence="2" id="KW-1185">Reference proteome</keyword>
<proteinExistence type="predicted"/>
<dbReference type="RefSeq" id="WP_174497455.1">
    <property type="nucleotide sequence ID" value="NZ_CADDWK010000015.1"/>
</dbReference>
<protein>
    <submittedName>
        <fullName evidence="1">Uncharacterized protein YlaI</fullName>
    </submittedName>
</protein>
<comment type="caution">
    <text evidence="1">The sequence shown here is derived from an EMBL/GenBank/DDBJ whole genome shotgun (WGS) entry which is preliminary data.</text>
</comment>
<reference evidence="1 2" key="1">
    <citation type="submission" date="2020-08" db="EMBL/GenBank/DDBJ databases">
        <title>Genomic Encyclopedia of Type Strains, Phase IV (KMG-IV): sequencing the most valuable type-strain genomes for metagenomic binning, comparative biology and taxonomic classification.</title>
        <authorList>
            <person name="Goeker M."/>
        </authorList>
    </citation>
    <scope>NUCLEOTIDE SEQUENCE [LARGE SCALE GENOMIC DNA]</scope>
    <source>
        <strain evidence="1 2">DSM 19612</strain>
    </source>
</reference>
<gene>
    <name evidence="1" type="ORF">HNQ94_003473</name>
</gene>
<dbReference type="AlphaFoldDB" id="A0A841Q8M7"/>
<accession>A0A841Q8M7</accession>
<dbReference type="EMBL" id="JACHGH010000014">
    <property type="protein sequence ID" value="MBB6454979.1"/>
    <property type="molecule type" value="Genomic_DNA"/>
</dbReference>
<evidence type="ECO:0000313" key="2">
    <source>
        <dbReference type="Proteomes" id="UP000581688"/>
    </source>
</evidence>
<evidence type="ECO:0000313" key="1">
    <source>
        <dbReference type="EMBL" id="MBB6454979.1"/>
    </source>
</evidence>